<dbReference type="InterPro" id="IPR002220">
    <property type="entry name" value="DapA-like"/>
</dbReference>
<evidence type="ECO:0000313" key="3">
    <source>
        <dbReference type="EMBL" id="RPB07420.1"/>
    </source>
</evidence>
<dbReference type="PANTHER" id="PTHR12128:SF68">
    <property type="entry name" value="DIHYDRODIPICOLINATE SYNTHETASE"/>
    <property type="match status" value="1"/>
</dbReference>
<dbReference type="InterPro" id="IPR020624">
    <property type="entry name" value="Schiff_base-form_aldolases_CS"/>
</dbReference>
<dbReference type="PRINTS" id="PR00146">
    <property type="entry name" value="DHPICSNTHASE"/>
</dbReference>
<dbReference type="PROSITE" id="PS00665">
    <property type="entry name" value="DHDPS_1"/>
    <property type="match status" value="1"/>
</dbReference>
<accession>A0A3N4KA93</accession>
<keyword evidence="2" id="KW-0704">Schiff base</keyword>
<reference evidence="3 4" key="1">
    <citation type="journal article" date="2018" name="Nat. Ecol. Evol.">
        <title>Pezizomycetes genomes reveal the molecular basis of ectomycorrhizal truffle lifestyle.</title>
        <authorList>
            <person name="Murat C."/>
            <person name="Payen T."/>
            <person name="Noel B."/>
            <person name="Kuo A."/>
            <person name="Morin E."/>
            <person name="Chen J."/>
            <person name="Kohler A."/>
            <person name="Krizsan K."/>
            <person name="Balestrini R."/>
            <person name="Da Silva C."/>
            <person name="Montanini B."/>
            <person name="Hainaut M."/>
            <person name="Levati E."/>
            <person name="Barry K.W."/>
            <person name="Belfiori B."/>
            <person name="Cichocki N."/>
            <person name="Clum A."/>
            <person name="Dockter R.B."/>
            <person name="Fauchery L."/>
            <person name="Guy J."/>
            <person name="Iotti M."/>
            <person name="Le Tacon F."/>
            <person name="Lindquist E.A."/>
            <person name="Lipzen A."/>
            <person name="Malagnac F."/>
            <person name="Mello A."/>
            <person name="Molinier V."/>
            <person name="Miyauchi S."/>
            <person name="Poulain J."/>
            <person name="Riccioni C."/>
            <person name="Rubini A."/>
            <person name="Sitrit Y."/>
            <person name="Splivallo R."/>
            <person name="Traeger S."/>
            <person name="Wang M."/>
            <person name="Zifcakova L."/>
            <person name="Wipf D."/>
            <person name="Zambonelli A."/>
            <person name="Paolocci F."/>
            <person name="Nowrousian M."/>
            <person name="Ottonello S."/>
            <person name="Baldrian P."/>
            <person name="Spatafora J.W."/>
            <person name="Henrissat B."/>
            <person name="Nagy L.G."/>
            <person name="Aury J.M."/>
            <person name="Wincker P."/>
            <person name="Grigoriev I.V."/>
            <person name="Bonfante P."/>
            <person name="Martin F.M."/>
        </authorList>
    </citation>
    <scope>NUCLEOTIDE SEQUENCE [LARGE SCALE GENOMIC DNA]</scope>
    <source>
        <strain evidence="3 4">CCBAS932</strain>
    </source>
</reference>
<evidence type="ECO:0000313" key="4">
    <source>
        <dbReference type="Proteomes" id="UP000277580"/>
    </source>
</evidence>
<dbReference type="Gene3D" id="3.20.20.70">
    <property type="entry name" value="Aldolase class I"/>
    <property type="match status" value="1"/>
</dbReference>
<dbReference type="EMBL" id="ML119183">
    <property type="protein sequence ID" value="RPB07420.1"/>
    <property type="molecule type" value="Genomic_DNA"/>
</dbReference>
<proteinExistence type="predicted"/>
<sequence length="319" mass="33702">MPSIPTPGVWVPVPTFFTPAGALDTATQAAHSLHLARNGIAGIVLLGSTGEAVHLSRAERSEMISAVRAALNKNGFEGYPLMAGTMAGTVDETVELLVEAGEAGAQFGLVLAPGYFAGQVSQANVEAWYSAVADASPLPILIYHYPGVSNNIQISMETFERLSQHPNIVGAKFSHGNISHHAQVALSPEIAHKTFRLYSGQGQQLLPVVMVGGAGVIDGLAATFPKTVVRLYQLATTLPMTDEALVEARQLQWLVSKASELVCVKWAVVGIKECVARVLGMGNLEGGRLPIKGCVKDIGGDWAAVEQTIEELVSVEKSL</sequence>
<dbReference type="InParanoid" id="A0A3N4KA93"/>
<dbReference type="AlphaFoldDB" id="A0A3N4KA93"/>
<dbReference type="PANTHER" id="PTHR12128">
    <property type="entry name" value="DIHYDRODIPICOLINATE SYNTHASE"/>
    <property type="match status" value="1"/>
</dbReference>
<gene>
    <name evidence="3" type="ORF">P167DRAFT_609453</name>
</gene>
<dbReference type="InterPro" id="IPR013785">
    <property type="entry name" value="Aldolase_TIM"/>
</dbReference>
<keyword evidence="1" id="KW-0456">Lyase</keyword>
<evidence type="ECO:0000256" key="1">
    <source>
        <dbReference type="ARBA" id="ARBA00023239"/>
    </source>
</evidence>
<evidence type="ECO:0000256" key="2">
    <source>
        <dbReference type="ARBA" id="ARBA00023270"/>
    </source>
</evidence>
<dbReference type="Pfam" id="PF00701">
    <property type="entry name" value="DHDPS"/>
    <property type="match status" value="1"/>
</dbReference>
<dbReference type="OrthoDB" id="191315at2759"/>
<organism evidence="3 4">
    <name type="scientific">Morchella conica CCBAS932</name>
    <dbReference type="NCBI Taxonomy" id="1392247"/>
    <lineage>
        <taxon>Eukaryota</taxon>
        <taxon>Fungi</taxon>
        <taxon>Dikarya</taxon>
        <taxon>Ascomycota</taxon>
        <taxon>Pezizomycotina</taxon>
        <taxon>Pezizomycetes</taxon>
        <taxon>Pezizales</taxon>
        <taxon>Morchellaceae</taxon>
        <taxon>Morchella</taxon>
    </lineage>
</organism>
<dbReference type="CDD" id="cd00408">
    <property type="entry name" value="DHDPS-like"/>
    <property type="match status" value="1"/>
</dbReference>
<dbReference type="Proteomes" id="UP000277580">
    <property type="component" value="Unassembled WGS sequence"/>
</dbReference>
<dbReference type="SMART" id="SM01130">
    <property type="entry name" value="DHDPS"/>
    <property type="match status" value="1"/>
</dbReference>
<dbReference type="STRING" id="1392247.A0A3N4KA93"/>
<name>A0A3N4KA93_9PEZI</name>
<dbReference type="GO" id="GO:0008840">
    <property type="term" value="F:4-hydroxy-tetrahydrodipicolinate synthase activity"/>
    <property type="evidence" value="ECO:0007669"/>
    <property type="project" value="TreeGrafter"/>
</dbReference>
<protein>
    <submittedName>
        <fullName evidence="3">Dihydrodipicolinate synthase</fullName>
    </submittedName>
</protein>
<dbReference type="SUPFAM" id="SSF51569">
    <property type="entry name" value="Aldolase"/>
    <property type="match status" value="1"/>
</dbReference>
<keyword evidence="4" id="KW-1185">Reference proteome</keyword>